<reference evidence="2" key="1">
    <citation type="submission" date="2017-01" db="EMBL/GenBank/DDBJ databases">
        <title>Comparative genomics of anhydrobiosis in the tardigrade Hypsibius dujardini.</title>
        <authorList>
            <person name="Yoshida Y."/>
            <person name="Koutsovoulos G."/>
            <person name="Laetsch D."/>
            <person name="Stevens L."/>
            <person name="Kumar S."/>
            <person name="Horikawa D."/>
            <person name="Ishino K."/>
            <person name="Komine S."/>
            <person name="Tomita M."/>
            <person name="Blaxter M."/>
            <person name="Arakawa K."/>
        </authorList>
    </citation>
    <scope>NUCLEOTIDE SEQUENCE [LARGE SCALE GENOMIC DNA]</scope>
    <source>
        <strain evidence="2">Z151</strain>
    </source>
</reference>
<evidence type="ECO:0000313" key="1">
    <source>
        <dbReference type="EMBL" id="OQV12915.1"/>
    </source>
</evidence>
<gene>
    <name evidence="1" type="ORF">BV898_12836</name>
</gene>
<dbReference type="EMBL" id="MTYJ01000134">
    <property type="protein sequence ID" value="OQV12915.1"/>
    <property type="molecule type" value="Genomic_DNA"/>
</dbReference>
<keyword evidence="2" id="KW-1185">Reference proteome</keyword>
<protein>
    <submittedName>
        <fullName evidence="1">Uncharacterized protein</fullName>
    </submittedName>
</protein>
<name>A0A1W0WCG4_HYPEX</name>
<dbReference type="AlphaFoldDB" id="A0A1W0WCG4"/>
<comment type="caution">
    <text evidence="1">The sequence shown here is derived from an EMBL/GenBank/DDBJ whole genome shotgun (WGS) entry which is preliminary data.</text>
</comment>
<proteinExistence type="predicted"/>
<sequence>MTLTACGDLFTQKKVKNWLVLTILPDICQAANEFGSFCPYATTCRRSLLPLRKSSSKGRISKPNEPQLAIQALEKVAYLPIMKTFPRAFPRAAGVVANSLQDIRIGLDGIAADPYMAGLMVQCRTIVPGEEAKQ</sequence>
<organism evidence="1 2">
    <name type="scientific">Hypsibius exemplaris</name>
    <name type="common">Freshwater tardigrade</name>
    <dbReference type="NCBI Taxonomy" id="2072580"/>
    <lineage>
        <taxon>Eukaryota</taxon>
        <taxon>Metazoa</taxon>
        <taxon>Ecdysozoa</taxon>
        <taxon>Tardigrada</taxon>
        <taxon>Eutardigrada</taxon>
        <taxon>Parachela</taxon>
        <taxon>Hypsibioidea</taxon>
        <taxon>Hypsibiidae</taxon>
        <taxon>Hypsibius</taxon>
    </lineage>
</organism>
<evidence type="ECO:0000313" key="2">
    <source>
        <dbReference type="Proteomes" id="UP000192578"/>
    </source>
</evidence>
<dbReference type="Proteomes" id="UP000192578">
    <property type="component" value="Unassembled WGS sequence"/>
</dbReference>
<accession>A0A1W0WCG4</accession>